<keyword evidence="3 5" id="KW-1133">Transmembrane helix</keyword>
<dbReference type="GO" id="GO:0016020">
    <property type="term" value="C:membrane"/>
    <property type="evidence" value="ECO:0007669"/>
    <property type="project" value="UniProtKB-SubCell"/>
</dbReference>
<gene>
    <name evidence="7" type="ORF">JMA_42080</name>
</gene>
<accession>A0A0B5ATI0</accession>
<evidence type="ECO:0000313" key="7">
    <source>
        <dbReference type="EMBL" id="AJD93525.1"/>
    </source>
</evidence>
<dbReference type="HOGENOM" id="CLU_081297_9_0_9"/>
<reference evidence="7 8" key="1">
    <citation type="submission" date="2014-08" db="EMBL/GenBank/DDBJ databases">
        <title>Complete genome of a marine bacteria Jeotgalibacillus malaysiensis.</title>
        <authorList>
            <person name="Yaakop A.S."/>
            <person name="Chan K.-G."/>
            <person name="Goh K.M."/>
        </authorList>
    </citation>
    <scope>NUCLEOTIDE SEQUENCE [LARGE SCALE GENOMIC DNA]</scope>
    <source>
        <strain evidence="7 8">D5</strain>
        <plasmid evidence="8">Plasmid</plasmid>
    </source>
</reference>
<dbReference type="Proteomes" id="UP000031449">
    <property type="component" value="Plasmid unnamed"/>
</dbReference>
<dbReference type="BioCyc" id="JESP1508404:G14D9-13493-MONOMER"/>
<comment type="subcellular location">
    <subcellularLocation>
        <location evidence="1">Membrane</location>
        <topology evidence="1">Multi-pass membrane protein</topology>
    </subcellularLocation>
</comment>
<name>A0A0B5ATI0_9BACL</name>
<evidence type="ECO:0000259" key="6">
    <source>
        <dbReference type="Pfam" id="PF05154"/>
    </source>
</evidence>
<keyword evidence="7" id="KW-0614">Plasmid</keyword>
<dbReference type="EMBL" id="CP009417">
    <property type="protein sequence ID" value="AJD93525.1"/>
    <property type="molecule type" value="Genomic_DNA"/>
</dbReference>
<dbReference type="Pfam" id="PF05154">
    <property type="entry name" value="TM2"/>
    <property type="match status" value="1"/>
</dbReference>
<keyword evidence="2 5" id="KW-0812">Transmembrane</keyword>
<evidence type="ECO:0000313" key="8">
    <source>
        <dbReference type="Proteomes" id="UP000031449"/>
    </source>
</evidence>
<organism evidence="7 8">
    <name type="scientific">Jeotgalibacillus malaysiensis</name>
    <dbReference type="NCBI Taxonomy" id="1508404"/>
    <lineage>
        <taxon>Bacteria</taxon>
        <taxon>Bacillati</taxon>
        <taxon>Bacillota</taxon>
        <taxon>Bacilli</taxon>
        <taxon>Bacillales</taxon>
        <taxon>Caryophanaceae</taxon>
        <taxon>Jeotgalibacillus</taxon>
    </lineage>
</organism>
<dbReference type="OrthoDB" id="9816361at2"/>
<evidence type="ECO:0000256" key="4">
    <source>
        <dbReference type="ARBA" id="ARBA00023136"/>
    </source>
</evidence>
<feature type="transmembrane region" description="Helical" evidence="5">
    <location>
        <begin position="55"/>
        <end position="84"/>
    </location>
</feature>
<keyword evidence="8" id="KW-1185">Reference proteome</keyword>
<sequence length="128" mass="14498">MDSTFMAKQDLTTQELQILASETEKRKKSSGTAWILLLLLGSVGAHRFYLGHTGIGIAMVATWIVSWMLVWVTFLLPISIWILVELFLLSGLVKNENQKIEKEVIDKILLMRNARKNDVVEAPKTTEI</sequence>
<evidence type="ECO:0000256" key="1">
    <source>
        <dbReference type="ARBA" id="ARBA00004141"/>
    </source>
</evidence>
<dbReference type="KEGG" id="jeo:JMA_42080"/>
<evidence type="ECO:0000256" key="5">
    <source>
        <dbReference type="SAM" id="Phobius"/>
    </source>
</evidence>
<evidence type="ECO:0000256" key="3">
    <source>
        <dbReference type="ARBA" id="ARBA00022989"/>
    </source>
</evidence>
<proteinExistence type="predicted"/>
<protein>
    <recommendedName>
        <fullName evidence="6">TM2 domain-containing protein</fullName>
    </recommendedName>
</protein>
<feature type="domain" description="TM2" evidence="6">
    <location>
        <begin position="27"/>
        <end position="72"/>
    </location>
</feature>
<keyword evidence="4 5" id="KW-0472">Membrane</keyword>
<dbReference type="AlphaFoldDB" id="A0A0B5ATI0"/>
<geneLocation type="plasmid" evidence="8"/>
<feature type="transmembrane region" description="Helical" evidence="5">
    <location>
        <begin position="31"/>
        <end position="49"/>
    </location>
</feature>
<evidence type="ECO:0000256" key="2">
    <source>
        <dbReference type="ARBA" id="ARBA00022692"/>
    </source>
</evidence>
<dbReference type="InterPro" id="IPR007829">
    <property type="entry name" value="TM2"/>
</dbReference>